<gene>
    <name evidence="3" type="ORF">MSAN_00059400</name>
</gene>
<keyword evidence="1" id="KW-0539">Nucleus</keyword>
<evidence type="ECO:0000259" key="2">
    <source>
        <dbReference type="SMART" id="SM00906"/>
    </source>
</evidence>
<comment type="caution">
    <text evidence="3">The sequence shown here is derived from an EMBL/GenBank/DDBJ whole genome shotgun (WGS) entry which is preliminary data.</text>
</comment>
<dbReference type="InterPro" id="IPR007219">
    <property type="entry name" value="XnlR_reg_dom"/>
</dbReference>
<sequence>MQVLVRCDSQRMPHNRCTNCINAGIDCTHADLLKTLSSENGYVAALETRVEKMERLLTKLLPGIDFTEQLENEHEVKPLLQPHVEAIPRNDEESDGFNRLKLNPEARRFFGKSSGAQLVQTALIFQTFLTGLGLPQVKLSILSQKRNEFWTPPSCMFPPLGDNVPQYSFPDDDLLLDLVDKYFVKVNPFWPVLHRPTFDRKVADKLHLRDHKFASTLLMACSLGARHSSDPRVFLDGVGDHRPHSAGWKWHSQVRVIPKYWIYKPDLYELQTVALSTVFLQAIFPTSLCWTQVGFGVRRALDVGAHRVRRHCQAHPTAENEQWKRVFWVLMCLEWIASTLTGRPPAIHDQDIDQELPLECDDEYWDLNFTQPRNEPSQLSYFIYYIKLLEIQAAVAACIYSPRKPKYLDPQSVPLTEAKSIIAFESALNSWLEGVPEHLRWDPARTNVLHSTQSALLYAAYYNVQMLLHRPFIPAPFERPPPDALPSLAICTHAARACLRIFDTPQRRQIPGYYNILQTIFTAGIVLLLSEWSKAKAFLRNPSKELDGINACIEIINAAEERCLAAGRHADLLNRLLHAGGNLEAFFFATPVPTLPPSAQPGYEPSQTLDTDLTSAWSSAFVHDHGERLEEFSNGLNATLSPADIPTHEYSEQWLNQFCTDLDTAYPHPDFLEYLINLEAPVFPEANVNTEIRKMWTTLAGGFQAEDWSDVVSRRLSTPQFDRNIQVSDSQLGELGSALNQPHLYTLQSLEDAEKVRQELCGFWI</sequence>
<dbReference type="PANTHER" id="PTHR46910:SF38">
    <property type="entry name" value="ZN(2)-C6 FUNGAL-TYPE DOMAIN-CONTAINING PROTEIN"/>
    <property type="match status" value="1"/>
</dbReference>
<evidence type="ECO:0000313" key="4">
    <source>
        <dbReference type="Proteomes" id="UP000623467"/>
    </source>
</evidence>
<dbReference type="GO" id="GO:0006351">
    <property type="term" value="P:DNA-templated transcription"/>
    <property type="evidence" value="ECO:0007669"/>
    <property type="project" value="InterPro"/>
</dbReference>
<feature type="domain" description="Xylanolytic transcriptional activator regulatory" evidence="2">
    <location>
        <begin position="289"/>
        <end position="363"/>
    </location>
</feature>
<dbReference type="AlphaFoldDB" id="A0A8H7DL79"/>
<proteinExistence type="predicted"/>
<organism evidence="3 4">
    <name type="scientific">Mycena sanguinolenta</name>
    <dbReference type="NCBI Taxonomy" id="230812"/>
    <lineage>
        <taxon>Eukaryota</taxon>
        <taxon>Fungi</taxon>
        <taxon>Dikarya</taxon>
        <taxon>Basidiomycota</taxon>
        <taxon>Agaricomycotina</taxon>
        <taxon>Agaricomycetes</taxon>
        <taxon>Agaricomycetidae</taxon>
        <taxon>Agaricales</taxon>
        <taxon>Marasmiineae</taxon>
        <taxon>Mycenaceae</taxon>
        <taxon>Mycena</taxon>
    </lineage>
</organism>
<accession>A0A8H7DL79</accession>
<dbReference type="EMBL" id="JACAZH010000001">
    <property type="protein sequence ID" value="KAF7376438.1"/>
    <property type="molecule type" value="Genomic_DNA"/>
</dbReference>
<dbReference type="SMART" id="SM00906">
    <property type="entry name" value="Fungal_trans"/>
    <property type="match status" value="1"/>
</dbReference>
<dbReference type="PANTHER" id="PTHR46910">
    <property type="entry name" value="TRANSCRIPTION FACTOR PDR1"/>
    <property type="match status" value="1"/>
</dbReference>
<evidence type="ECO:0000256" key="1">
    <source>
        <dbReference type="ARBA" id="ARBA00023242"/>
    </source>
</evidence>
<protein>
    <recommendedName>
        <fullName evidence="2">Xylanolytic transcriptional activator regulatory domain-containing protein</fullName>
    </recommendedName>
</protein>
<dbReference type="OrthoDB" id="4456959at2759"/>
<dbReference type="Pfam" id="PF04082">
    <property type="entry name" value="Fungal_trans"/>
    <property type="match status" value="1"/>
</dbReference>
<reference evidence="3" key="1">
    <citation type="submission" date="2020-05" db="EMBL/GenBank/DDBJ databases">
        <title>Mycena genomes resolve the evolution of fungal bioluminescence.</title>
        <authorList>
            <person name="Tsai I.J."/>
        </authorList>
    </citation>
    <scope>NUCLEOTIDE SEQUENCE</scope>
    <source>
        <strain evidence="3">160909Yilan</strain>
    </source>
</reference>
<dbReference type="GO" id="GO:0000981">
    <property type="term" value="F:DNA-binding transcription factor activity, RNA polymerase II-specific"/>
    <property type="evidence" value="ECO:0007669"/>
    <property type="project" value="InterPro"/>
</dbReference>
<dbReference type="GO" id="GO:0003677">
    <property type="term" value="F:DNA binding"/>
    <property type="evidence" value="ECO:0007669"/>
    <property type="project" value="InterPro"/>
</dbReference>
<dbReference type="CDD" id="cd12148">
    <property type="entry name" value="fungal_TF_MHR"/>
    <property type="match status" value="1"/>
</dbReference>
<keyword evidence="4" id="KW-1185">Reference proteome</keyword>
<dbReference type="Proteomes" id="UP000623467">
    <property type="component" value="Unassembled WGS sequence"/>
</dbReference>
<dbReference type="GO" id="GO:0008270">
    <property type="term" value="F:zinc ion binding"/>
    <property type="evidence" value="ECO:0007669"/>
    <property type="project" value="InterPro"/>
</dbReference>
<evidence type="ECO:0000313" key="3">
    <source>
        <dbReference type="EMBL" id="KAF7376438.1"/>
    </source>
</evidence>
<name>A0A8H7DL79_9AGAR</name>
<dbReference type="Gene3D" id="4.10.240.10">
    <property type="entry name" value="Zn(2)-C6 fungal-type DNA-binding domain"/>
    <property type="match status" value="1"/>
</dbReference>
<dbReference type="InterPro" id="IPR050987">
    <property type="entry name" value="AtrR-like"/>
</dbReference>
<dbReference type="InterPro" id="IPR036864">
    <property type="entry name" value="Zn2-C6_fun-type_DNA-bd_sf"/>
</dbReference>